<proteinExistence type="predicted"/>
<organism evidence="1 2">
    <name type="scientific">Morchella conica CCBAS932</name>
    <dbReference type="NCBI Taxonomy" id="1392247"/>
    <lineage>
        <taxon>Eukaryota</taxon>
        <taxon>Fungi</taxon>
        <taxon>Dikarya</taxon>
        <taxon>Ascomycota</taxon>
        <taxon>Pezizomycotina</taxon>
        <taxon>Pezizomycetes</taxon>
        <taxon>Pezizales</taxon>
        <taxon>Morchellaceae</taxon>
        <taxon>Morchella</taxon>
    </lineage>
</organism>
<evidence type="ECO:0000313" key="1">
    <source>
        <dbReference type="EMBL" id="RPB07748.1"/>
    </source>
</evidence>
<dbReference type="AlphaFoldDB" id="A0A3N4KE38"/>
<protein>
    <submittedName>
        <fullName evidence="1">Uncharacterized protein</fullName>
    </submittedName>
</protein>
<keyword evidence="2" id="KW-1185">Reference proteome</keyword>
<evidence type="ECO:0000313" key="2">
    <source>
        <dbReference type="Proteomes" id="UP000277580"/>
    </source>
</evidence>
<dbReference type="EMBL" id="ML119176">
    <property type="protein sequence ID" value="RPB07748.1"/>
    <property type="molecule type" value="Genomic_DNA"/>
</dbReference>
<dbReference type="InParanoid" id="A0A3N4KE38"/>
<gene>
    <name evidence="1" type="ORF">P167DRAFT_578984</name>
</gene>
<reference evidence="1 2" key="1">
    <citation type="journal article" date="2018" name="Nat. Ecol. Evol.">
        <title>Pezizomycetes genomes reveal the molecular basis of ectomycorrhizal truffle lifestyle.</title>
        <authorList>
            <person name="Murat C."/>
            <person name="Payen T."/>
            <person name="Noel B."/>
            <person name="Kuo A."/>
            <person name="Morin E."/>
            <person name="Chen J."/>
            <person name="Kohler A."/>
            <person name="Krizsan K."/>
            <person name="Balestrini R."/>
            <person name="Da Silva C."/>
            <person name="Montanini B."/>
            <person name="Hainaut M."/>
            <person name="Levati E."/>
            <person name="Barry K.W."/>
            <person name="Belfiori B."/>
            <person name="Cichocki N."/>
            <person name="Clum A."/>
            <person name="Dockter R.B."/>
            <person name="Fauchery L."/>
            <person name="Guy J."/>
            <person name="Iotti M."/>
            <person name="Le Tacon F."/>
            <person name="Lindquist E.A."/>
            <person name="Lipzen A."/>
            <person name="Malagnac F."/>
            <person name="Mello A."/>
            <person name="Molinier V."/>
            <person name="Miyauchi S."/>
            <person name="Poulain J."/>
            <person name="Riccioni C."/>
            <person name="Rubini A."/>
            <person name="Sitrit Y."/>
            <person name="Splivallo R."/>
            <person name="Traeger S."/>
            <person name="Wang M."/>
            <person name="Zifcakova L."/>
            <person name="Wipf D."/>
            <person name="Zambonelli A."/>
            <person name="Paolocci F."/>
            <person name="Nowrousian M."/>
            <person name="Ottonello S."/>
            <person name="Baldrian P."/>
            <person name="Spatafora J.W."/>
            <person name="Henrissat B."/>
            <person name="Nagy L.G."/>
            <person name="Aury J.M."/>
            <person name="Wincker P."/>
            <person name="Grigoriev I.V."/>
            <person name="Bonfante P."/>
            <person name="Martin F.M."/>
        </authorList>
    </citation>
    <scope>NUCLEOTIDE SEQUENCE [LARGE SCALE GENOMIC DNA]</scope>
    <source>
        <strain evidence="1 2">CCBAS932</strain>
    </source>
</reference>
<dbReference type="Proteomes" id="UP000277580">
    <property type="component" value="Unassembled WGS sequence"/>
</dbReference>
<dbReference type="OrthoDB" id="10315377at2759"/>
<sequence>MANVGANPNAEPIRIVNPNLINACLNLAAPGVDAIAEAKSKYNVLEKQLKELERFVYRPDSIRGALKSLVKDNIILDNDKWEKIVSRKEVLNKEMEYMEAVLRAIQHRMDYLLVNLPAA</sequence>
<name>A0A3N4KE38_9PEZI</name>
<accession>A0A3N4KE38</accession>